<dbReference type="PANTHER" id="PTHR43297">
    <property type="entry name" value="OLIGOPEPTIDE TRANSPORT ATP-BINDING PROTEIN APPD"/>
    <property type="match status" value="1"/>
</dbReference>
<dbReference type="InterPro" id="IPR003593">
    <property type="entry name" value="AAA+_ATPase"/>
</dbReference>
<feature type="domain" description="ABC transporter" evidence="8">
    <location>
        <begin position="11"/>
        <end position="262"/>
    </location>
</feature>
<dbReference type="InterPro" id="IPR027417">
    <property type="entry name" value="P-loop_NTPase"/>
</dbReference>
<dbReference type="GO" id="GO:0016887">
    <property type="term" value="F:ATP hydrolysis activity"/>
    <property type="evidence" value="ECO:0007669"/>
    <property type="project" value="InterPro"/>
</dbReference>
<dbReference type="PROSITE" id="PS50893">
    <property type="entry name" value="ABC_TRANSPORTER_2"/>
    <property type="match status" value="1"/>
</dbReference>
<organism evidence="9 10">
    <name type="scientific">Microlunatus soli</name>
    <dbReference type="NCBI Taxonomy" id="630515"/>
    <lineage>
        <taxon>Bacteria</taxon>
        <taxon>Bacillati</taxon>
        <taxon>Actinomycetota</taxon>
        <taxon>Actinomycetes</taxon>
        <taxon>Propionibacteriales</taxon>
        <taxon>Propionibacteriaceae</taxon>
        <taxon>Microlunatus</taxon>
    </lineage>
</organism>
<gene>
    <name evidence="9" type="ORF">SAMN04489812_5279</name>
</gene>
<keyword evidence="4" id="KW-1003">Cell membrane</keyword>
<dbReference type="CDD" id="cd03257">
    <property type="entry name" value="ABC_NikE_OppD_transporters"/>
    <property type="match status" value="1"/>
</dbReference>
<dbReference type="SMART" id="SM00382">
    <property type="entry name" value="AAA"/>
    <property type="match status" value="1"/>
</dbReference>
<protein>
    <submittedName>
        <fullName evidence="9">Oligopeptide transport system ATP-binding protein</fullName>
    </submittedName>
</protein>
<dbReference type="OrthoDB" id="5357528at2"/>
<dbReference type="GO" id="GO:0005886">
    <property type="term" value="C:plasma membrane"/>
    <property type="evidence" value="ECO:0007669"/>
    <property type="project" value="UniProtKB-SubCell"/>
</dbReference>
<evidence type="ECO:0000256" key="1">
    <source>
        <dbReference type="ARBA" id="ARBA00004202"/>
    </source>
</evidence>
<dbReference type="GO" id="GO:0015833">
    <property type="term" value="P:peptide transport"/>
    <property type="evidence" value="ECO:0007669"/>
    <property type="project" value="InterPro"/>
</dbReference>
<evidence type="ECO:0000256" key="2">
    <source>
        <dbReference type="ARBA" id="ARBA00005417"/>
    </source>
</evidence>
<evidence type="ECO:0000256" key="3">
    <source>
        <dbReference type="ARBA" id="ARBA00022448"/>
    </source>
</evidence>
<evidence type="ECO:0000313" key="10">
    <source>
        <dbReference type="Proteomes" id="UP000199103"/>
    </source>
</evidence>
<dbReference type="Proteomes" id="UP000199103">
    <property type="component" value="Chromosome I"/>
</dbReference>
<accession>A0A1H1ZK12</accession>
<dbReference type="STRING" id="630515.SAMN04489812_5279"/>
<dbReference type="Gene3D" id="3.40.50.300">
    <property type="entry name" value="P-loop containing nucleotide triphosphate hydrolases"/>
    <property type="match status" value="1"/>
</dbReference>
<proteinExistence type="inferred from homology"/>
<evidence type="ECO:0000256" key="6">
    <source>
        <dbReference type="ARBA" id="ARBA00022840"/>
    </source>
</evidence>
<keyword evidence="6 9" id="KW-0067">ATP-binding</keyword>
<evidence type="ECO:0000313" key="9">
    <source>
        <dbReference type="EMBL" id="SDT34135.1"/>
    </source>
</evidence>
<evidence type="ECO:0000256" key="4">
    <source>
        <dbReference type="ARBA" id="ARBA00022475"/>
    </source>
</evidence>
<name>A0A1H1ZK12_9ACTN</name>
<dbReference type="Pfam" id="PF08352">
    <property type="entry name" value="oligo_HPY"/>
    <property type="match status" value="1"/>
</dbReference>
<dbReference type="FunFam" id="3.40.50.300:FF:000016">
    <property type="entry name" value="Oligopeptide ABC transporter ATP-binding component"/>
    <property type="match status" value="1"/>
</dbReference>
<keyword evidence="10" id="KW-1185">Reference proteome</keyword>
<evidence type="ECO:0000259" key="8">
    <source>
        <dbReference type="PROSITE" id="PS50893"/>
    </source>
</evidence>
<keyword evidence="3" id="KW-0813">Transport</keyword>
<evidence type="ECO:0000256" key="7">
    <source>
        <dbReference type="ARBA" id="ARBA00023136"/>
    </source>
</evidence>
<keyword evidence="5" id="KW-0547">Nucleotide-binding</keyword>
<sequence length="277" mass="30045">MSEQTSNEPVLAVDDLRVDFAATSGTVHAVRGVSWELRSGRTLAIVGESGSGKSTIAASILRLNPTPPASYPSGSIRYDGRDLLTIGEAELQDIRGNAISMIFQDPMSSLNPTTRVGVQIGEVLRRHRGGRRRQHRDAVLAALRSAGIDDPERRATQYPHQLSGGLRQRVMIAMALVGDPQVLIADEPTTALDVTVQAQILDVLVELQQSRGMALLLITHDLGVVAEVADDVLVMRAGEIVERGPVEAILTDPQHSYTRQLLAATPRLRDDREERAS</sequence>
<dbReference type="AlphaFoldDB" id="A0A1H1ZK12"/>
<dbReference type="InterPro" id="IPR050388">
    <property type="entry name" value="ABC_Ni/Peptide_Import"/>
</dbReference>
<evidence type="ECO:0000256" key="5">
    <source>
        <dbReference type="ARBA" id="ARBA00022741"/>
    </source>
</evidence>
<dbReference type="Pfam" id="PF00005">
    <property type="entry name" value="ABC_tran"/>
    <property type="match status" value="1"/>
</dbReference>
<dbReference type="PANTHER" id="PTHR43297:SF2">
    <property type="entry name" value="DIPEPTIDE TRANSPORT ATP-BINDING PROTEIN DPPD"/>
    <property type="match status" value="1"/>
</dbReference>
<dbReference type="RefSeq" id="WP_091529170.1">
    <property type="nucleotide sequence ID" value="NZ_LT629772.1"/>
</dbReference>
<dbReference type="SUPFAM" id="SSF52540">
    <property type="entry name" value="P-loop containing nucleoside triphosphate hydrolases"/>
    <property type="match status" value="1"/>
</dbReference>
<keyword evidence="7" id="KW-0472">Membrane</keyword>
<reference evidence="9 10" key="1">
    <citation type="submission" date="2016-10" db="EMBL/GenBank/DDBJ databases">
        <authorList>
            <person name="de Groot N.N."/>
        </authorList>
    </citation>
    <scope>NUCLEOTIDE SEQUENCE [LARGE SCALE GENOMIC DNA]</scope>
    <source>
        <strain evidence="9 10">DSM 21800</strain>
    </source>
</reference>
<dbReference type="EMBL" id="LT629772">
    <property type="protein sequence ID" value="SDT34135.1"/>
    <property type="molecule type" value="Genomic_DNA"/>
</dbReference>
<dbReference type="InterPro" id="IPR003439">
    <property type="entry name" value="ABC_transporter-like_ATP-bd"/>
</dbReference>
<dbReference type="GO" id="GO:0005524">
    <property type="term" value="F:ATP binding"/>
    <property type="evidence" value="ECO:0007669"/>
    <property type="project" value="UniProtKB-KW"/>
</dbReference>
<comment type="similarity">
    <text evidence="2">Belongs to the ABC transporter superfamily.</text>
</comment>
<dbReference type="InterPro" id="IPR013563">
    <property type="entry name" value="Oligopep_ABC_C"/>
</dbReference>
<comment type="subcellular location">
    <subcellularLocation>
        <location evidence="1">Cell membrane</location>
        <topology evidence="1">Peripheral membrane protein</topology>
    </subcellularLocation>
</comment>